<evidence type="ECO:0000313" key="1">
    <source>
        <dbReference type="EMBL" id="RPB05793.1"/>
    </source>
</evidence>
<gene>
    <name evidence="1" type="ORF">L873DRAFT_543460</name>
</gene>
<proteinExistence type="predicted"/>
<reference evidence="1 2" key="1">
    <citation type="journal article" date="2018" name="Nat. Ecol. Evol.">
        <title>Pezizomycetes genomes reveal the molecular basis of ectomycorrhizal truffle lifestyle.</title>
        <authorList>
            <person name="Murat C."/>
            <person name="Payen T."/>
            <person name="Noel B."/>
            <person name="Kuo A."/>
            <person name="Morin E."/>
            <person name="Chen J."/>
            <person name="Kohler A."/>
            <person name="Krizsan K."/>
            <person name="Balestrini R."/>
            <person name="Da Silva C."/>
            <person name="Montanini B."/>
            <person name="Hainaut M."/>
            <person name="Levati E."/>
            <person name="Barry K.W."/>
            <person name="Belfiori B."/>
            <person name="Cichocki N."/>
            <person name="Clum A."/>
            <person name="Dockter R.B."/>
            <person name="Fauchery L."/>
            <person name="Guy J."/>
            <person name="Iotti M."/>
            <person name="Le Tacon F."/>
            <person name="Lindquist E.A."/>
            <person name="Lipzen A."/>
            <person name="Malagnac F."/>
            <person name="Mello A."/>
            <person name="Molinier V."/>
            <person name="Miyauchi S."/>
            <person name="Poulain J."/>
            <person name="Riccioni C."/>
            <person name="Rubini A."/>
            <person name="Sitrit Y."/>
            <person name="Splivallo R."/>
            <person name="Traeger S."/>
            <person name="Wang M."/>
            <person name="Zifcakova L."/>
            <person name="Wipf D."/>
            <person name="Zambonelli A."/>
            <person name="Paolocci F."/>
            <person name="Nowrousian M."/>
            <person name="Ottonello S."/>
            <person name="Baldrian P."/>
            <person name="Spatafora J.W."/>
            <person name="Henrissat B."/>
            <person name="Nagy L.G."/>
            <person name="Aury J.M."/>
            <person name="Wincker P."/>
            <person name="Grigoriev I.V."/>
            <person name="Bonfante P."/>
            <person name="Martin F.M."/>
        </authorList>
    </citation>
    <scope>NUCLEOTIDE SEQUENCE [LARGE SCALE GENOMIC DNA]</scope>
    <source>
        <strain evidence="1 2">120613-1</strain>
    </source>
</reference>
<protein>
    <submittedName>
        <fullName evidence="1">Uncharacterized protein</fullName>
    </submittedName>
</protein>
<dbReference type="Proteomes" id="UP000276215">
    <property type="component" value="Unassembled WGS sequence"/>
</dbReference>
<evidence type="ECO:0000313" key="2">
    <source>
        <dbReference type="Proteomes" id="UP000276215"/>
    </source>
</evidence>
<keyword evidence="2" id="KW-1185">Reference proteome</keyword>
<accession>A0A3N4K5X1</accession>
<sequence length="117" mass="13400">MDHFPTWHGSSPISAWIFSHLGGTHSTAIRDSSLNFQKTSNNSNLENQSDKQLVSLLTRLNQSNETEKEKKKKKQVNMESIQYFHSSNDIMFSLIINLVTTIRRFINVAIHIQVTVV</sequence>
<organism evidence="1 2">
    <name type="scientific">Choiromyces venosus 120613-1</name>
    <dbReference type="NCBI Taxonomy" id="1336337"/>
    <lineage>
        <taxon>Eukaryota</taxon>
        <taxon>Fungi</taxon>
        <taxon>Dikarya</taxon>
        <taxon>Ascomycota</taxon>
        <taxon>Pezizomycotina</taxon>
        <taxon>Pezizomycetes</taxon>
        <taxon>Pezizales</taxon>
        <taxon>Tuberaceae</taxon>
        <taxon>Choiromyces</taxon>
    </lineage>
</organism>
<dbReference type="AlphaFoldDB" id="A0A3N4K5X1"/>
<name>A0A3N4K5X1_9PEZI</name>
<dbReference type="EMBL" id="ML120352">
    <property type="protein sequence ID" value="RPB05793.1"/>
    <property type="molecule type" value="Genomic_DNA"/>
</dbReference>